<keyword evidence="9" id="KW-1185">Reference proteome</keyword>
<dbReference type="FunFam" id="3.30.70.330:FF:000232">
    <property type="entry name" value="RNA-binding domain-containing protein"/>
    <property type="match status" value="1"/>
</dbReference>
<dbReference type="InterPro" id="IPR000504">
    <property type="entry name" value="RRM_dom"/>
</dbReference>
<evidence type="ECO:0000313" key="5">
    <source>
        <dbReference type="EMBL" id="KAG2531579.1"/>
    </source>
</evidence>
<dbReference type="Proteomes" id="UP000785171">
    <property type="component" value="Unassembled WGS sequence"/>
</dbReference>
<dbReference type="EMBL" id="JPWV03000010">
    <property type="protein sequence ID" value="KAG2531579.1"/>
    <property type="molecule type" value="Genomic_DNA"/>
</dbReference>
<dbReference type="PANTHER" id="PTHR23003">
    <property type="entry name" value="RNA RECOGNITION MOTIF RRM DOMAIN CONTAINING PROTEIN"/>
    <property type="match status" value="1"/>
</dbReference>
<dbReference type="CDD" id="cd12339">
    <property type="entry name" value="RRM2_SRSF1_4_like"/>
    <property type="match status" value="1"/>
</dbReference>
<dbReference type="SMART" id="SM00360">
    <property type="entry name" value="RRM"/>
    <property type="match status" value="3"/>
</dbReference>
<dbReference type="STRING" id="325452.A0A3R7H492"/>
<dbReference type="Proteomes" id="UP000792063">
    <property type="component" value="Unassembled WGS sequence"/>
</dbReference>
<gene>
    <name evidence="7" type="ORF">BBI17_001105</name>
    <name evidence="8" type="ORF">BBO99_00001284</name>
    <name evidence="5" type="ORF">JM16_001033</name>
    <name evidence="6" type="ORF">JM18_001115</name>
</gene>
<dbReference type="AlphaFoldDB" id="A0A3R7H492"/>
<dbReference type="EMBL" id="MBDN02000018">
    <property type="protein sequence ID" value="RLN84504.1"/>
    <property type="molecule type" value="Genomic_DNA"/>
</dbReference>
<protein>
    <recommendedName>
        <fullName evidence="4">RRM domain-containing protein</fullName>
    </recommendedName>
</protein>
<dbReference type="FunFam" id="3.30.70.330:FF:000362">
    <property type="entry name" value="GBP2p Poly(A+) RNA-binding protein"/>
    <property type="match status" value="1"/>
</dbReference>
<dbReference type="PROSITE" id="PS50102">
    <property type="entry name" value="RRM"/>
    <property type="match status" value="3"/>
</dbReference>
<feature type="domain" description="RRM" evidence="4">
    <location>
        <begin position="104"/>
        <end position="180"/>
    </location>
</feature>
<dbReference type="EMBL" id="JPWU03000010">
    <property type="protein sequence ID" value="KAG2532486.1"/>
    <property type="molecule type" value="Genomic_DNA"/>
</dbReference>
<feature type="domain" description="RRM" evidence="4">
    <location>
        <begin position="293"/>
        <end position="370"/>
    </location>
</feature>
<accession>A0A3R7H492</accession>
<evidence type="ECO:0000256" key="2">
    <source>
        <dbReference type="PROSITE-ProRule" id="PRU00176"/>
    </source>
</evidence>
<dbReference type="GO" id="GO:0003729">
    <property type="term" value="F:mRNA binding"/>
    <property type="evidence" value="ECO:0007669"/>
    <property type="project" value="TreeGrafter"/>
</dbReference>
<feature type="domain" description="RRM" evidence="4">
    <location>
        <begin position="193"/>
        <end position="270"/>
    </location>
</feature>
<evidence type="ECO:0000256" key="3">
    <source>
        <dbReference type="SAM" id="MobiDB-lite"/>
    </source>
</evidence>
<evidence type="ECO:0000313" key="7">
    <source>
        <dbReference type="EMBL" id="RLN44303.1"/>
    </source>
</evidence>
<dbReference type="Proteomes" id="UP000285624">
    <property type="component" value="Unassembled WGS sequence"/>
</dbReference>
<feature type="compositionally biased region" description="Low complexity" evidence="3">
    <location>
        <begin position="54"/>
        <end position="67"/>
    </location>
</feature>
<dbReference type="InterPro" id="IPR012677">
    <property type="entry name" value="Nucleotide-bd_a/b_plait_sf"/>
</dbReference>
<dbReference type="InterPro" id="IPR035979">
    <property type="entry name" value="RBD_domain_sf"/>
</dbReference>
<sequence>MSAGPWQDALLKPSQRVSSAEVCEVSIVSMASDDTEKKLDMSLDQIVEERKAETPAATATAASGGKAKNTKRAERIAQSSPYQARHVHPGDGDVEMEQTTPVGCRVYVGNLSWSIKWQDLKDHMQAAGPVELATVLEWNGRSKGCGIVTYATEEAAQNAIATLNDTELGERKIFVREDRETQAVATTKPKRGFRVYVGNLPWNVKWQELKDHMKQAGTVVHADVLEEAGGRSKGCGLVEYATEEEANNAIAQLNNTELEGRLIFVREDREPEGGSISKFAKRTAAPRNGGEGRQLYVGNLPWDTNWQQLKDLFRTVGEVERADIAEYPDGRSRGFGIIRYANPAHAFQAIERLNGLEIEGRLIEVRLDKKE</sequence>
<dbReference type="EMBL" id="MAYM02000298">
    <property type="protein sequence ID" value="RLN44303.1"/>
    <property type="molecule type" value="Genomic_DNA"/>
</dbReference>
<dbReference type="InterPro" id="IPR050374">
    <property type="entry name" value="RRT5_SRSF_SR"/>
</dbReference>
<dbReference type="GO" id="GO:0005737">
    <property type="term" value="C:cytoplasm"/>
    <property type="evidence" value="ECO:0007669"/>
    <property type="project" value="TreeGrafter"/>
</dbReference>
<reference evidence="9 10" key="2">
    <citation type="submission" date="2018-07" db="EMBL/GenBank/DDBJ databases">
        <title>Genome sequencing of oomycete isolates from Chile give support for New Zealand origin for Phytophthora kernoviae and make available the first Nothophytophthora sp. genome.</title>
        <authorList>
            <person name="Studholme D.J."/>
            <person name="Sanfuentes E."/>
            <person name="Panda P."/>
            <person name="Hill R."/>
            <person name="Sambles C."/>
            <person name="Grant M."/>
            <person name="Williams N.M."/>
            <person name="Mcdougal R.L."/>
        </authorList>
    </citation>
    <scope>NUCLEOTIDE SEQUENCE [LARGE SCALE GENOMIC DNA]</scope>
    <source>
        <strain evidence="7">Chile2</strain>
        <strain evidence="8">Chile4</strain>
    </source>
</reference>
<organism evidence="8 9">
    <name type="scientific">Phytophthora kernoviae</name>
    <dbReference type="NCBI Taxonomy" id="325452"/>
    <lineage>
        <taxon>Eukaryota</taxon>
        <taxon>Sar</taxon>
        <taxon>Stramenopiles</taxon>
        <taxon>Oomycota</taxon>
        <taxon>Peronosporomycetes</taxon>
        <taxon>Peronosporales</taxon>
        <taxon>Peronosporaceae</taxon>
        <taxon>Phytophthora</taxon>
    </lineage>
</organism>
<keyword evidence="1 2" id="KW-0694">RNA-binding</keyword>
<dbReference type="Proteomes" id="UP000285883">
    <property type="component" value="Unassembled WGS sequence"/>
</dbReference>
<dbReference type="Gene3D" id="3.30.70.330">
    <property type="match status" value="3"/>
</dbReference>
<name>A0A3R7H492_9STRA</name>
<reference evidence="5" key="3">
    <citation type="submission" date="2020-06" db="EMBL/GenBank/DDBJ databases">
        <authorList>
            <person name="Studholme D.J."/>
        </authorList>
    </citation>
    <scope>NUCLEOTIDE SEQUENCE</scope>
    <source>
        <strain evidence="5">NZFS 2646</strain>
        <strain evidence="6">NZFS 3630</strain>
    </source>
</reference>
<dbReference type="SUPFAM" id="SSF54928">
    <property type="entry name" value="RNA-binding domain, RBD"/>
    <property type="match status" value="3"/>
</dbReference>
<comment type="caution">
    <text evidence="8">The sequence shown here is derived from an EMBL/GenBank/DDBJ whole genome shotgun (WGS) entry which is preliminary data.</text>
</comment>
<dbReference type="GO" id="GO:0005634">
    <property type="term" value="C:nucleus"/>
    <property type="evidence" value="ECO:0007669"/>
    <property type="project" value="TreeGrafter"/>
</dbReference>
<dbReference type="PANTHER" id="PTHR23003:SF3">
    <property type="entry name" value="FI21236P1-RELATED"/>
    <property type="match status" value="1"/>
</dbReference>
<evidence type="ECO:0000313" key="8">
    <source>
        <dbReference type="EMBL" id="RLN84504.1"/>
    </source>
</evidence>
<proteinExistence type="predicted"/>
<dbReference type="GO" id="GO:1990904">
    <property type="term" value="C:ribonucleoprotein complex"/>
    <property type="evidence" value="ECO:0007669"/>
    <property type="project" value="TreeGrafter"/>
</dbReference>
<reference evidence="5" key="1">
    <citation type="journal article" date="2015" name="Genom Data">
        <title>Genome sequences of six Phytophthora species associated with forests in New Zealand.</title>
        <authorList>
            <person name="Studholme D.J."/>
            <person name="McDougal R.L."/>
            <person name="Sambles C."/>
            <person name="Hansen E."/>
            <person name="Hardy G."/>
            <person name="Grant M."/>
            <person name="Ganley R.J."/>
            <person name="Williams N.M."/>
        </authorList>
    </citation>
    <scope>NUCLEOTIDE SEQUENCE</scope>
    <source>
        <strain evidence="5">NZFS 2646</strain>
        <strain evidence="6">NZFS 3630</strain>
    </source>
</reference>
<dbReference type="Pfam" id="PF00076">
    <property type="entry name" value="RRM_1"/>
    <property type="match status" value="3"/>
</dbReference>
<evidence type="ECO:0000313" key="6">
    <source>
        <dbReference type="EMBL" id="KAG2532486.1"/>
    </source>
</evidence>
<evidence type="ECO:0000313" key="9">
    <source>
        <dbReference type="Proteomes" id="UP000285624"/>
    </source>
</evidence>
<evidence type="ECO:0000259" key="4">
    <source>
        <dbReference type="PROSITE" id="PS50102"/>
    </source>
</evidence>
<evidence type="ECO:0000313" key="10">
    <source>
        <dbReference type="Proteomes" id="UP000285883"/>
    </source>
</evidence>
<feature type="region of interest" description="Disordered" evidence="3">
    <location>
        <begin position="50"/>
        <end position="96"/>
    </location>
</feature>
<evidence type="ECO:0000256" key="1">
    <source>
        <dbReference type="ARBA" id="ARBA00022884"/>
    </source>
</evidence>